<organism evidence="1 2">
    <name type="scientific">Aquibacillus koreensis</name>
    <dbReference type="NCBI Taxonomy" id="279446"/>
    <lineage>
        <taxon>Bacteria</taxon>
        <taxon>Bacillati</taxon>
        <taxon>Bacillota</taxon>
        <taxon>Bacilli</taxon>
        <taxon>Bacillales</taxon>
        <taxon>Bacillaceae</taxon>
        <taxon>Aquibacillus</taxon>
    </lineage>
</organism>
<dbReference type="PROSITE" id="PS51257">
    <property type="entry name" value="PROKAR_LIPOPROTEIN"/>
    <property type="match status" value="1"/>
</dbReference>
<evidence type="ECO:0000313" key="1">
    <source>
        <dbReference type="EMBL" id="MDC3419484.1"/>
    </source>
</evidence>
<sequence>MKKCAALIGIIIFFGAMVGCSSDEDELYKFIESYNAYAEKSTSVALLEEELDPNEDWKHRLHQSDVYAINAIYNEYEDIIYEVAIKGKNSILNLDGEGFESSLVIAKVLGLDREVISEHYQKALEKDNEKKDIIYTENNYDVNFYHSTGIGTNELYVSYKKNSDQKHEQKITRVSTRNLFISHVKNFEQYMWFQDIIVVGTVIEQGESYHKLNQDITPSTIRLNETLTGNVDETFTIIQSASKDGKDTFVQPGEQYIFFLRPKSTIFNGHFISNKWRITDGKVNVIIPTDVNKVSGFESDELDAILDRIRDGLKNKEKPEYMQ</sequence>
<gene>
    <name evidence="1" type="ORF">NC661_03795</name>
</gene>
<accession>A0A9X4AH96</accession>
<keyword evidence="2" id="KW-1185">Reference proteome</keyword>
<evidence type="ECO:0000313" key="2">
    <source>
        <dbReference type="Proteomes" id="UP001145072"/>
    </source>
</evidence>
<dbReference type="Proteomes" id="UP001145072">
    <property type="component" value="Unassembled WGS sequence"/>
</dbReference>
<reference evidence="1" key="1">
    <citation type="submission" date="2022-06" db="EMBL/GenBank/DDBJ databases">
        <title>Aquibacillus sp. a new bacterium isolated from soil saline samples.</title>
        <authorList>
            <person name="Galisteo C."/>
            <person name="De La Haba R."/>
            <person name="Sanchez-Porro C."/>
            <person name="Ventosa A."/>
        </authorList>
    </citation>
    <scope>NUCLEOTIDE SEQUENCE</scope>
    <source>
        <strain evidence="1">JCM 12387</strain>
    </source>
</reference>
<protein>
    <submittedName>
        <fullName evidence="1">Uncharacterized protein</fullName>
    </submittedName>
</protein>
<dbReference type="RefSeq" id="WP_259869667.1">
    <property type="nucleotide sequence ID" value="NZ_JAMQJZ010000002.1"/>
</dbReference>
<proteinExistence type="predicted"/>
<dbReference type="EMBL" id="JAMQJZ010000002">
    <property type="protein sequence ID" value="MDC3419484.1"/>
    <property type="molecule type" value="Genomic_DNA"/>
</dbReference>
<comment type="caution">
    <text evidence="1">The sequence shown here is derived from an EMBL/GenBank/DDBJ whole genome shotgun (WGS) entry which is preliminary data.</text>
</comment>
<name>A0A9X4AH96_9BACI</name>
<dbReference type="AlphaFoldDB" id="A0A9X4AH96"/>